<dbReference type="Pfam" id="PF00248">
    <property type="entry name" value="Aldo_ket_red"/>
    <property type="match status" value="1"/>
</dbReference>
<evidence type="ECO:0000259" key="1">
    <source>
        <dbReference type="Pfam" id="PF00248"/>
    </source>
</evidence>
<evidence type="ECO:0000313" key="3">
    <source>
        <dbReference type="Proteomes" id="UP000587586"/>
    </source>
</evidence>
<sequence>MNRREFLKQSSLVAGAVLAQQLVDLDRLAGAAPAEKRGEMLYRPLGSTGEKLSVLGLGGAHIGRQPDEKESIALVKGAIDRGITFLDNSWDYNGGESEKRMGKALEGGYRDKVFLMTKFDGRTRNAALKQIDESLKRLKTDHVDLLMFHEVIRMNDPDRFFGPDGAVQAALEAQKAGKTRYLGFTGHKDPAIHLHMLDLARAHNFKPDAVLMPLNVMDAHFRSFQHQVLPRLISERIGVLSMKPLGDAIILQSKAVSAIECLHYAMTVNPGSVVTGIDSLAILDRAIEAVRCFTPLTREQQVALLARTERFARSGEYELFKTTGHFDSTAKHPEWMG</sequence>
<dbReference type="Proteomes" id="UP000587586">
    <property type="component" value="Unassembled WGS sequence"/>
</dbReference>
<reference evidence="3" key="1">
    <citation type="submission" date="2020-06" db="EMBL/GenBank/DDBJ databases">
        <title>Draft genomic sequecing of Geomonas sp. Red745.</title>
        <authorList>
            <person name="Itoh H."/>
            <person name="Xu Z.X."/>
            <person name="Ushijima N."/>
            <person name="Masuda Y."/>
            <person name="Shiratori Y."/>
            <person name="Senoo K."/>
        </authorList>
    </citation>
    <scope>NUCLEOTIDE SEQUENCE [LARGE SCALE GENOMIC DNA]</scope>
    <source>
        <strain evidence="3">Red745</strain>
    </source>
</reference>
<dbReference type="PANTHER" id="PTHR43312:SF1">
    <property type="entry name" value="NADP-DEPENDENT OXIDOREDUCTASE DOMAIN-CONTAINING PROTEIN"/>
    <property type="match status" value="1"/>
</dbReference>
<accession>A0A6V8N5F8</accession>
<protein>
    <submittedName>
        <fullName evidence="2">Oxidoreductase</fullName>
    </submittedName>
</protein>
<dbReference type="PANTHER" id="PTHR43312">
    <property type="entry name" value="D-THREO-ALDOSE 1-DEHYDROGENASE"/>
    <property type="match status" value="1"/>
</dbReference>
<dbReference type="InterPro" id="IPR053135">
    <property type="entry name" value="AKR2_Oxidoreductase"/>
</dbReference>
<dbReference type="Gene3D" id="3.20.20.100">
    <property type="entry name" value="NADP-dependent oxidoreductase domain"/>
    <property type="match status" value="1"/>
</dbReference>
<proteinExistence type="predicted"/>
<dbReference type="InterPro" id="IPR036812">
    <property type="entry name" value="NAD(P)_OxRdtase_dom_sf"/>
</dbReference>
<dbReference type="EMBL" id="BLXZ01000001">
    <property type="protein sequence ID" value="GFO67174.1"/>
    <property type="molecule type" value="Genomic_DNA"/>
</dbReference>
<organism evidence="2 3">
    <name type="scientific">Geomonas limicola</name>
    <dbReference type="NCBI Taxonomy" id="2740186"/>
    <lineage>
        <taxon>Bacteria</taxon>
        <taxon>Pseudomonadati</taxon>
        <taxon>Thermodesulfobacteriota</taxon>
        <taxon>Desulfuromonadia</taxon>
        <taxon>Geobacterales</taxon>
        <taxon>Geobacteraceae</taxon>
        <taxon>Geomonas</taxon>
    </lineage>
</organism>
<comment type="caution">
    <text evidence="2">The sequence shown here is derived from an EMBL/GenBank/DDBJ whole genome shotgun (WGS) entry which is preliminary data.</text>
</comment>
<dbReference type="RefSeq" id="WP_183359691.1">
    <property type="nucleotide sequence ID" value="NZ_BLXZ01000001.1"/>
</dbReference>
<evidence type="ECO:0000313" key="2">
    <source>
        <dbReference type="EMBL" id="GFO67174.1"/>
    </source>
</evidence>
<dbReference type="AlphaFoldDB" id="A0A6V8N5F8"/>
<name>A0A6V8N5F8_9BACT</name>
<feature type="domain" description="NADP-dependent oxidoreductase" evidence="1">
    <location>
        <begin position="55"/>
        <end position="250"/>
    </location>
</feature>
<dbReference type="InterPro" id="IPR023210">
    <property type="entry name" value="NADP_OxRdtase_dom"/>
</dbReference>
<keyword evidence="3" id="KW-1185">Reference proteome</keyword>
<dbReference type="SUPFAM" id="SSF51430">
    <property type="entry name" value="NAD(P)-linked oxidoreductase"/>
    <property type="match status" value="1"/>
</dbReference>
<dbReference type="CDD" id="cd19100">
    <property type="entry name" value="AKR_unchar"/>
    <property type="match status" value="1"/>
</dbReference>
<gene>
    <name evidence="2" type="ORF">GMLC_07530</name>
</gene>